<dbReference type="InterPro" id="IPR025066">
    <property type="entry name" value="CCDC174-like"/>
</dbReference>
<gene>
    <name evidence="3" type="ORF">HDU87_006050</name>
</gene>
<feature type="compositionally biased region" description="Basic and acidic residues" evidence="2">
    <location>
        <begin position="247"/>
        <end position="259"/>
    </location>
</feature>
<feature type="region of interest" description="Disordered" evidence="2">
    <location>
        <begin position="247"/>
        <end position="333"/>
    </location>
</feature>
<keyword evidence="1" id="KW-0175">Coiled coil</keyword>
<feature type="compositionally biased region" description="Basic and acidic residues" evidence="2">
    <location>
        <begin position="55"/>
        <end position="66"/>
    </location>
</feature>
<organism evidence="3 4">
    <name type="scientific">Geranomyces variabilis</name>
    <dbReference type="NCBI Taxonomy" id="109894"/>
    <lineage>
        <taxon>Eukaryota</taxon>
        <taxon>Fungi</taxon>
        <taxon>Fungi incertae sedis</taxon>
        <taxon>Chytridiomycota</taxon>
        <taxon>Chytridiomycota incertae sedis</taxon>
        <taxon>Chytridiomycetes</taxon>
        <taxon>Spizellomycetales</taxon>
        <taxon>Powellomycetaceae</taxon>
        <taxon>Geranomyces</taxon>
    </lineage>
</organism>
<dbReference type="GO" id="GO:0005634">
    <property type="term" value="C:nucleus"/>
    <property type="evidence" value="ECO:0007669"/>
    <property type="project" value="TreeGrafter"/>
</dbReference>
<evidence type="ECO:0000313" key="4">
    <source>
        <dbReference type="Proteomes" id="UP001212152"/>
    </source>
</evidence>
<feature type="compositionally biased region" description="Basic and acidic residues" evidence="2">
    <location>
        <begin position="297"/>
        <end position="311"/>
    </location>
</feature>
<evidence type="ECO:0000313" key="3">
    <source>
        <dbReference type="EMBL" id="KAJ3183932.1"/>
    </source>
</evidence>
<feature type="region of interest" description="Disordered" evidence="2">
    <location>
        <begin position="163"/>
        <end position="194"/>
    </location>
</feature>
<evidence type="ECO:0000256" key="1">
    <source>
        <dbReference type="ARBA" id="ARBA00023054"/>
    </source>
</evidence>
<dbReference type="PANTHER" id="PTHR15885:SF1">
    <property type="entry name" value="COILED-COIL DOMAIN-CONTAINING PROTEIN 174"/>
    <property type="match status" value="1"/>
</dbReference>
<reference evidence="3" key="1">
    <citation type="submission" date="2020-05" db="EMBL/GenBank/DDBJ databases">
        <title>Phylogenomic resolution of chytrid fungi.</title>
        <authorList>
            <person name="Stajich J.E."/>
            <person name="Amses K."/>
            <person name="Simmons R."/>
            <person name="Seto K."/>
            <person name="Myers J."/>
            <person name="Bonds A."/>
            <person name="Quandt C.A."/>
            <person name="Barry K."/>
            <person name="Liu P."/>
            <person name="Grigoriev I."/>
            <person name="Longcore J.E."/>
            <person name="James T.Y."/>
        </authorList>
    </citation>
    <scope>NUCLEOTIDE SEQUENCE</scope>
    <source>
        <strain evidence="3">JEL0379</strain>
    </source>
</reference>
<keyword evidence="4" id="KW-1185">Reference proteome</keyword>
<accession>A0AAD5TV56</accession>
<dbReference type="EMBL" id="JADGJQ010000005">
    <property type="protein sequence ID" value="KAJ3183932.1"/>
    <property type="molecule type" value="Genomic_DNA"/>
</dbReference>
<sequence length="333" mass="36669">MWKRKEIAVGASSVVDLKAELFKKQEEYAKEKLRTGSASSRPISSKPIKKPPKNKGVEQRSLRDAEELPALNSTLEASWVALQRKAKIYDKLAKEGAEGKDAENDDSLVDFLYKTAPDDAAIQAAEPEADDDGDDAWVEAVDEFGRTRIVRTSQVEALGLRFVKGGPAGHNEPSAESADMGPSMLSDDMRREMEREAWEANARQEMASGSQAHFDSRREIRTLGTGFYQFAQDDEERARQMRELDDIRADTLQGREKTAGMKGGKAKRLDDRKRLLKERAAAAAAKRRRITGSGARGDGDGNEGHDDEPRELATGTDDVDDFLNQIVTGGGGQ</sequence>
<feature type="region of interest" description="Disordered" evidence="2">
    <location>
        <begin position="31"/>
        <end position="66"/>
    </location>
</feature>
<proteinExistence type="predicted"/>
<dbReference type="Pfam" id="PF13300">
    <property type="entry name" value="DUF4078"/>
    <property type="match status" value="1"/>
</dbReference>
<dbReference type="Proteomes" id="UP001212152">
    <property type="component" value="Unassembled WGS sequence"/>
</dbReference>
<dbReference type="AlphaFoldDB" id="A0AAD5TV56"/>
<protein>
    <submittedName>
        <fullName evidence="3">Uncharacterized protein</fullName>
    </submittedName>
</protein>
<evidence type="ECO:0000256" key="2">
    <source>
        <dbReference type="SAM" id="MobiDB-lite"/>
    </source>
</evidence>
<feature type="compositionally biased region" description="Basic and acidic residues" evidence="2">
    <location>
        <begin position="267"/>
        <end position="280"/>
    </location>
</feature>
<comment type="caution">
    <text evidence="3">The sequence shown here is derived from an EMBL/GenBank/DDBJ whole genome shotgun (WGS) entry which is preliminary data.</text>
</comment>
<dbReference type="PANTHER" id="PTHR15885">
    <property type="entry name" value="COILED-COIL DOMAIN-CONTAINING PROTEIN 174"/>
    <property type="match status" value="1"/>
</dbReference>
<name>A0AAD5TV56_9FUNG</name>